<dbReference type="AlphaFoldDB" id="A0A210PR80"/>
<dbReference type="EC" id="2.4.1.-" evidence="2"/>
<dbReference type="InterPro" id="IPR029044">
    <property type="entry name" value="Nucleotide-diphossugar_trans"/>
</dbReference>
<gene>
    <name evidence="5" type="ORF">KP79_PYT05310</name>
</gene>
<dbReference type="SUPFAM" id="SSF53448">
    <property type="entry name" value="Nucleotide-diphospho-sugar transferases"/>
    <property type="match status" value="1"/>
</dbReference>
<dbReference type="Proteomes" id="UP000242188">
    <property type="component" value="Unassembled WGS sequence"/>
</dbReference>
<dbReference type="PANTHER" id="PTHR11675">
    <property type="entry name" value="N-ACETYLGALACTOSAMINYLTRANSFERASE"/>
    <property type="match status" value="1"/>
</dbReference>
<keyword evidence="2" id="KW-1133">Transmembrane helix</keyword>
<dbReference type="STRING" id="6573.A0A210PR80"/>
<protein>
    <recommendedName>
        <fullName evidence="2">Polypeptide N-acetylgalactosaminyltransferase</fullName>
        <ecNumber evidence="2">2.4.1.-</ecNumber>
    </recommendedName>
    <alternativeName>
        <fullName evidence="2">Protein-UDP acetylgalactosaminyltransferase</fullName>
    </alternativeName>
</protein>
<dbReference type="SUPFAM" id="SSF50370">
    <property type="entry name" value="Ricin B-like lectins"/>
    <property type="match status" value="1"/>
</dbReference>
<dbReference type="GO" id="GO:0006493">
    <property type="term" value="P:protein O-linked glycosylation"/>
    <property type="evidence" value="ECO:0007669"/>
    <property type="project" value="TreeGrafter"/>
</dbReference>
<proteinExistence type="inferred from homology"/>
<accession>A0A210PR80</accession>
<comment type="pathway">
    <text evidence="2">Protein modification; protein glycosylation.</text>
</comment>
<dbReference type="InterPro" id="IPR035992">
    <property type="entry name" value="Ricin_B-like_lectins"/>
</dbReference>
<keyword evidence="2" id="KW-0333">Golgi apparatus</keyword>
<comment type="cofactor">
    <cofactor evidence="2">
        <name>Mn(2+)</name>
        <dbReference type="ChEBI" id="CHEBI:29035"/>
    </cofactor>
</comment>
<keyword evidence="6" id="KW-1185">Reference proteome</keyword>
<feature type="coiled-coil region" evidence="3">
    <location>
        <begin position="45"/>
        <end position="90"/>
    </location>
</feature>
<organism evidence="5 6">
    <name type="scientific">Mizuhopecten yessoensis</name>
    <name type="common">Japanese scallop</name>
    <name type="synonym">Patinopecten yessoensis</name>
    <dbReference type="NCBI Taxonomy" id="6573"/>
    <lineage>
        <taxon>Eukaryota</taxon>
        <taxon>Metazoa</taxon>
        <taxon>Spiralia</taxon>
        <taxon>Lophotrochozoa</taxon>
        <taxon>Mollusca</taxon>
        <taxon>Bivalvia</taxon>
        <taxon>Autobranchia</taxon>
        <taxon>Pteriomorphia</taxon>
        <taxon>Pectinida</taxon>
        <taxon>Pectinoidea</taxon>
        <taxon>Pectinidae</taxon>
        <taxon>Mizuhopecten</taxon>
    </lineage>
</organism>
<keyword evidence="2" id="KW-0472">Membrane</keyword>
<evidence type="ECO:0000256" key="1">
    <source>
        <dbReference type="ARBA" id="ARBA00023157"/>
    </source>
</evidence>
<keyword evidence="3" id="KW-0175">Coiled coil</keyword>
<keyword evidence="2" id="KW-0812">Transmembrane</keyword>
<reference evidence="5 6" key="1">
    <citation type="journal article" date="2017" name="Nat. Ecol. Evol.">
        <title>Scallop genome provides insights into evolution of bilaterian karyotype and development.</title>
        <authorList>
            <person name="Wang S."/>
            <person name="Zhang J."/>
            <person name="Jiao W."/>
            <person name="Li J."/>
            <person name="Xun X."/>
            <person name="Sun Y."/>
            <person name="Guo X."/>
            <person name="Huan P."/>
            <person name="Dong B."/>
            <person name="Zhang L."/>
            <person name="Hu X."/>
            <person name="Sun X."/>
            <person name="Wang J."/>
            <person name="Zhao C."/>
            <person name="Wang Y."/>
            <person name="Wang D."/>
            <person name="Huang X."/>
            <person name="Wang R."/>
            <person name="Lv J."/>
            <person name="Li Y."/>
            <person name="Zhang Z."/>
            <person name="Liu B."/>
            <person name="Lu W."/>
            <person name="Hui Y."/>
            <person name="Liang J."/>
            <person name="Zhou Z."/>
            <person name="Hou R."/>
            <person name="Li X."/>
            <person name="Liu Y."/>
            <person name="Li H."/>
            <person name="Ning X."/>
            <person name="Lin Y."/>
            <person name="Zhao L."/>
            <person name="Xing Q."/>
            <person name="Dou J."/>
            <person name="Li Y."/>
            <person name="Mao J."/>
            <person name="Guo H."/>
            <person name="Dou H."/>
            <person name="Li T."/>
            <person name="Mu C."/>
            <person name="Jiang W."/>
            <person name="Fu Q."/>
            <person name="Fu X."/>
            <person name="Miao Y."/>
            <person name="Liu J."/>
            <person name="Yu Q."/>
            <person name="Li R."/>
            <person name="Liao H."/>
            <person name="Li X."/>
            <person name="Kong Y."/>
            <person name="Jiang Z."/>
            <person name="Chourrout D."/>
            <person name="Li R."/>
            <person name="Bao Z."/>
        </authorList>
    </citation>
    <scope>NUCLEOTIDE SEQUENCE [LARGE SCALE GENOMIC DNA]</scope>
    <source>
        <strain evidence="5 6">PY_sf001</strain>
    </source>
</reference>
<dbReference type="GO" id="GO:0000139">
    <property type="term" value="C:Golgi membrane"/>
    <property type="evidence" value="ECO:0007669"/>
    <property type="project" value="UniProtKB-SubCell"/>
</dbReference>
<dbReference type="OrthoDB" id="6269184at2759"/>
<evidence type="ECO:0000256" key="2">
    <source>
        <dbReference type="RuleBase" id="RU361242"/>
    </source>
</evidence>
<dbReference type="InterPro" id="IPR001173">
    <property type="entry name" value="Glyco_trans_2-like"/>
</dbReference>
<evidence type="ECO:0000256" key="3">
    <source>
        <dbReference type="SAM" id="Coils"/>
    </source>
</evidence>
<keyword evidence="2" id="KW-0430">Lectin</keyword>
<evidence type="ECO:0000313" key="6">
    <source>
        <dbReference type="Proteomes" id="UP000242188"/>
    </source>
</evidence>
<dbReference type="Pfam" id="PF00535">
    <property type="entry name" value="Glycos_transf_2"/>
    <property type="match status" value="1"/>
</dbReference>
<sequence length="634" mass="72911">MFPRHLCRILVLLLMFMFIFLAAVTISFLSLQSEHDGKSHRCDGLDNLQTQISEMNDDFERNVREFRRSIDRFEKKNKETEENKQLSSRNGIANRNGQQKEIIVPRLRGLPSSTLKSNEDLDDLLKDILSRNQESSKHITQLNNTANELTPVRRSIPDTRHKECLTQTYPDVSTMPTVSVVIIFCDEALQLILRNIHSILDKSPPHLIHEIILVDDKSTLDYLKDDLDLYVSYLPNVRVIHNKNREGLVKSRMIGARSATGDVMVFFDAHMECNEQWLEPLLSILMEEPTAVVQPRVDIISDETIAYYSLDSGNGVPFRGGFGWDLRYSWFKLPLKFRPKSQAEHFWTPVLVGNAIVVKRDHLFRIGGFDEDLKIWGGEHFDLSFKNWLCAGHVYTVPCSRVGHLFKKAAGGYSFEGDREAIIVKNLMRVAEIWLQDYKDIFYKVTKAAASKMPSFTKEDIKSIGKRIDLKRTLKCKPFKWYMDNVIPDQIVPRHDALLFGEITNVKSQRCFEVNEDIVGLTSECFVHRILPYNTFTFTNKNQLLFEDRCVYINDTSYKLRVTACSDTARVPKGRWEFPSGKIEGIIQFVTKKGEHLCVTTTVSDPKGDPIAIPYSISGSDCDVWSFMYRLAKI</sequence>
<dbReference type="GO" id="GO:0004653">
    <property type="term" value="F:polypeptide N-acetylgalactosaminyltransferase activity"/>
    <property type="evidence" value="ECO:0007669"/>
    <property type="project" value="TreeGrafter"/>
</dbReference>
<comment type="subcellular location">
    <subcellularLocation>
        <location evidence="2">Golgi apparatus membrane</location>
        <topology evidence="2">Single-pass type II membrane protein</topology>
    </subcellularLocation>
</comment>
<dbReference type="UniPathway" id="UPA00378"/>
<feature type="transmembrane region" description="Helical" evidence="2">
    <location>
        <begin position="9"/>
        <end position="31"/>
    </location>
</feature>
<keyword evidence="2" id="KW-0328">Glycosyltransferase</keyword>
<evidence type="ECO:0000313" key="5">
    <source>
        <dbReference type="EMBL" id="OWF39000.1"/>
    </source>
</evidence>
<keyword evidence="1 2" id="KW-1015">Disulfide bond</keyword>
<comment type="caution">
    <text evidence="5">The sequence shown here is derived from an EMBL/GenBank/DDBJ whole genome shotgun (WGS) entry which is preliminary data.</text>
</comment>
<keyword evidence="2" id="KW-0464">Manganese</keyword>
<evidence type="ECO:0000259" key="4">
    <source>
        <dbReference type="Pfam" id="PF00535"/>
    </source>
</evidence>
<dbReference type="GO" id="GO:0030246">
    <property type="term" value="F:carbohydrate binding"/>
    <property type="evidence" value="ECO:0007669"/>
    <property type="project" value="UniProtKB-KW"/>
</dbReference>
<dbReference type="EMBL" id="NEDP02005549">
    <property type="protein sequence ID" value="OWF39000.1"/>
    <property type="molecule type" value="Genomic_DNA"/>
</dbReference>
<dbReference type="Gene3D" id="3.90.550.10">
    <property type="entry name" value="Spore Coat Polysaccharide Biosynthesis Protein SpsA, Chain A"/>
    <property type="match status" value="1"/>
</dbReference>
<comment type="similarity">
    <text evidence="2">Belongs to the glycosyltransferase 2 family. GalNAc-T subfamily.</text>
</comment>
<feature type="domain" description="Glycosyltransferase 2-like" evidence="4">
    <location>
        <begin position="179"/>
        <end position="331"/>
    </location>
</feature>
<name>A0A210PR80_MIZYE</name>
<dbReference type="PANTHER" id="PTHR11675:SF119">
    <property type="entry name" value="POLYPEPTIDE N-ACETYLGALACTOSAMINYLTRANSFERASE 2"/>
    <property type="match status" value="1"/>
</dbReference>
<keyword evidence="2 5" id="KW-0808">Transferase</keyword>